<organism evidence="1 3">
    <name type="scientific">Daejeonella lutea</name>
    <dbReference type="NCBI Taxonomy" id="572036"/>
    <lineage>
        <taxon>Bacteria</taxon>
        <taxon>Pseudomonadati</taxon>
        <taxon>Bacteroidota</taxon>
        <taxon>Sphingobacteriia</taxon>
        <taxon>Sphingobacteriales</taxon>
        <taxon>Sphingobacteriaceae</taxon>
        <taxon>Daejeonella</taxon>
    </lineage>
</organism>
<dbReference type="EMBL" id="FUYR01000006">
    <property type="protein sequence ID" value="SKB90915.1"/>
    <property type="molecule type" value="Genomic_DNA"/>
</dbReference>
<evidence type="ECO:0000313" key="1">
    <source>
        <dbReference type="EMBL" id="SKB90915.1"/>
    </source>
</evidence>
<keyword evidence="3" id="KW-1185">Reference proteome</keyword>
<dbReference type="Proteomes" id="UP000189981">
    <property type="component" value="Unassembled WGS sequence"/>
</dbReference>
<accession>A0A1T5F3Z7</accession>
<feature type="non-terminal residue" evidence="1">
    <location>
        <position position="1"/>
    </location>
</feature>
<sequence length="79" mass="8915">VEPVIGTLVNFLGMKRVNTIGRSQANKCVTMAAIAYNLKKLLKHSSERANDRLKHAIPCPITRYTLFFKLLVRSNQTTI</sequence>
<name>A0A1T5F3Z7_9SPHI</name>
<dbReference type="AlphaFoldDB" id="A0A1T5F3Z7"/>
<evidence type="ECO:0000313" key="2">
    <source>
        <dbReference type="EMBL" id="SKB92555.1"/>
    </source>
</evidence>
<evidence type="ECO:0008006" key="4">
    <source>
        <dbReference type="Google" id="ProtNLM"/>
    </source>
</evidence>
<reference evidence="1" key="1">
    <citation type="submission" date="2017-02" db="EMBL/GenBank/DDBJ databases">
        <authorList>
            <person name="Peterson S.W."/>
        </authorList>
    </citation>
    <scope>NUCLEOTIDE SEQUENCE [LARGE SCALE GENOMIC DNA]</scope>
    <source>
        <strain evidence="1">DSM 22385</strain>
    </source>
</reference>
<dbReference type="EMBL" id="FUYR01000006">
    <property type="protein sequence ID" value="SKB92555.1"/>
    <property type="molecule type" value="Genomic_DNA"/>
</dbReference>
<protein>
    <recommendedName>
        <fullName evidence="4">Transposase DDE domain-containing protein</fullName>
    </recommendedName>
</protein>
<evidence type="ECO:0000313" key="3">
    <source>
        <dbReference type="Proteomes" id="UP000189981"/>
    </source>
</evidence>
<gene>
    <name evidence="1" type="ORF">SAMN05661099_3395</name>
    <name evidence="2" type="ORF">SAMN05661099_3528</name>
</gene>
<reference evidence="3" key="2">
    <citation type="submission" date="2017-02" db="EMBL/GenBank/DDBJ databases">
        <authorList>
            <person name="Varghese N."/>
            <person name="Submissions S."/>
        </authorList>
    </citation>
    <scope>NUCLEOTIDE SEQUENCE [LARGE SCALE GENOMIC DNA]</scope>
    <source>
        <strain evidence="3">DSM 22385</strain>
    </source>
</reference>
<proteinExistence type="predicted"/>
<dbReference type="RefSeq" id="WP_079703902.1">
    <property type="nucleotide sequence ID" value="NZ_FUYR01000006.1"/>
</dbReference>